<reference evidence="2 3" key="1">
    <citation type="journal article" date="2015" name="Genome Announc.">
        <title>Complete Genome Sequence of Rat Cytomegalovirus Strain ALL-03 (Malaysian Strain).</title>
        <authorList>
            <person name="Balakrishnan K.N."/>
            <person name="Abdullah A.A."/>
            <person name="Camalxaman S.N."/>
            <person name="Quah Y.W."/>
            <person name="Abba Y."/>
            <person name="Hani H."/>
            <person name="Loh H.S."/>
            <person name="Kamal F.M."/>
            <person name="Zeenathul N.A."/>
            <person name="Aini I."/>
            <person name="Omar A.R."/>
            <person name="Noordin M.M."/>
            <person name="Mohd Azmi M.L."/>
        </authorList>
    </citation>
    <scope>NUCLEOTIDE SEQUENCE [LARGE SCALE GENOMIC DNA]</scope>
    <source>
        <strain evidence="2">ALL-03</strain>
    </source>
</reference>
<name>A0A0F6TGJ3_RCMVE</name>
<dbReference type="Pfam" id="PF02393">
    <property type="entry name" value="US22"/>
    <property type="match status" value="2"/>
</dbReference>
<organism evidence="2 3">
    <name type="scientific">Rat cytomegalovirus ALL-03</name>
    <dbReference type="NCBI Taxonomy" id="1640278"/>
    <lineage>
        <taxon>Viruses</taxon>
        <taxon>Duplodnaviria</taxon>
        <taxon>Heunggongvirae</taxon>
        <taxon>Peploviricota</taxon>
        <taxon>Herviviricetes</taxon>
        <taxon>Herpesvirales</taxon>
        <taxon>Orthoherpesviridae</taxon>
        <taxon>Betaherpesvirinae</taxon>
        <taxon>Muromegalovirus</taxon>
        <taxon>Muromegalovirus muridbeta8</taxon>
        <taxon>Rat cytomegalovirus (isolate England)</taxon>
    </lineage>
</organism>
<dbReference type="EMBL" id="KP967684">
    <property type="protein sequence ID" value="AKE44297.1"/>
    <property type="molecule type" value="Genomic_DNA"/>
</dbReference>
<dbReference type="Proteomes" id="UP000105122">
    <property type="component" value="Segment"/>
</dbReference>
<proteinExistence type="predicted"/>
<accession>A0A0F6TGJ3</accession>
<protein>
    <submittedName>
        <fullName evidence="2">A143</fullName>
    </submittedName>
</protein>
<feature type="region of interest" description="Disordered" evidence="1">
    <location>
        <begin position="499"/>
        <end position="526"/>
    </location>
</feature>
<evidence type="ECO:0000256" key="1">
    <source>
        <dbReference type="SAM" id="MobiDB-lite"/>
    </source>
</evidence>
<evidence type="ECO:0000313" key="3">
    <source>
        <dbReference type="Proteomes" id="UP000105122"/>
    </source>
</evidence>
<gene>
    <name evidence="2" type="primary">a143</name>
</gene>
<dbReference type="InterPro" id="IPR003360">
    <property type="entry name" value="US22-like"/>
</dbReference>
<evidence type="ECO:0000313" key="2">
    <source>
        <dbReference type="EMBL" id="AKE44297.1"/>
    </source>
</evidence>
<sequence>MSWVRGDHLWKTEPLIRTSDRERILRDFRNFFLTQTSERSLKKTVKRDSGAKLCVGVPEGWWLSVTPRGELADMEGRDMRPLMPTQEWVVVLGELKSPVVQHTSLYLLMGRESRLFVYSAVEDALVLAANDLDQFSRIGLGMVEFVFRVPSATMSVPSKGVCVWDVLCSCATSHELVKRLADYRNVMLELKTPGKRDDNPLILLDRIDYCFKHWPFCSMDQARLEITIKYISRRLCCRWYTIGLVGTYSSAGVFHALYLIVFDEHSAIYYLSTVTGELWRLADSVLDLRQLGLLKVFATGRRTDRDWIGIARLEHPPDTSLWFHGRRTAVHLFKDVAPMGDSQLIRQHVWMSREGRADLQSEEETAVIDNTTRLARLNLASCSMVNLPRSHVSAGPDSSLQEFSRAMWMDNDSWRLAKLNDVDSDEASDSLPFRDGVVPLPSRVELYDSDHSPAAIARRRITVASEMANVHSFHAPVIEPPRNIGSANECFECASIQPPVDTTPRVPPPTPFPSRRRAADGGVSGI</sequence>